<dbReference type="AlphaFoldDB" id="A0AAU9CFJ6"/>
<gene>
    <name evidence="9" type="ORF">FUAX_11600</name>
</gene>
<dbReference type="PANTHER" id="PTHR42743:SF11">
    <property type="entry name" value="AMINODEOXYCHORISMATE LYASE"/>
    <property type="match status" value="1"/>
</dbReference>
<dbReference type="InterPro" id="IPR043131">
    <property type="entry name" value="BCAT-like_N"/>
</dbReference>
<dbReference type="SUPFAM" id="SSF56752">
    <property type="entry name" value="D-aminoacid aminotransferase-like PLP-dependent enzymes"/>
    <property type="match status" value="1"/>
</dbReference>
<comment type="catalytic activity">
    <reaction evidence="8">
        <text>L-leucine + 2-oxoglutarate = 4-methyl-2-oxopentanoate + L-glutamate</text>
        <dbReference type="Rhea" id="RHEA:18321"/>
        <dbReference type="ChEBI" id="CHEBI:16810"/>
        <dbReference type="ChEBI" id="CHEBI:17865"/>
        <dbReference type="ChEBI" id="CHEBI:29985"/>
        <dbReference type="ChEBI" id="CHEBI:57427"/>
        <dbReference type="EC" id="2.6.1.42"/>
    </reaction>
</comment>
<comment type="catalytic activity">
    <reaction evidence="6">
        <text>L-valine + 2-oxoglutarate = 3-methyl-2-oxobutanoate + L-glutamate</text>
        <dbReference type="Rhea" id="RHEA:24813"/>
        <dbReference type="ChEBI" id="CHEBI:11851"/>
        <dbReference type="ChEBI" id="CHEBI:16810"/>
        <dbReference type="ChEBI" id="CHEBI:29985"/>
        <dbReference type="ChEBI" id="CHEBI:57762"/>
        <dbReference type="EC" id="2.6.1.42"/>
    </reaction>
</comment>
<dbReference type="InterPro" id="IPR043132">
    <property type="entry name" value="BCAT-like_C"/>
</dbReference>
<sequence>MLTQRVEITNLNAESPTENRRIQAFSGLPHSRELSENMPYPFYLNGEILTNTELHLPTDDRGFRFGDGLFETIILNGHGPGVIPYHLERLTEGFRCLGMKPEAVPTTLELVEIINKLTPDNDNGRSRIRIFAWRKGGGLYAPLSDEANLVVTWAPAPEAKEIPPAKVGICESTVLVRTAFSHCKTISALPYVMAGAERDRKGLDDLILLDAFGNVSECVSSNIFWKAEGVWFTPSLDTGCVAGVTRRRILEMADAKGITIKETRRPIRSLLMAESVFTANTGGLRNIVELEGKRFPKRERLTP</sequence>
<dbReference type="RefSeq" id="WP_338393968.1">
    <property type="nucleotide sequence ID" value="NZ_AP025314.1"/>
</dbReference>
<comment type="pathway">
    <text evidence="3">Amino-acid biosynthesis; L-leucine biosynthesis; L-leucine from 3-methyl-2-oxobutanoate: step 4/4.</text>
</comment>
<dbReference type="GO" id="GO:0004084">
    <property type="term" value="F:branched-chain-amino-acid transaminase activity"/>
    <property type="evidence" value="ECO:0007669"/>
    <property type="project" value="UniProtKB-EC"/>
</dbReference>
<dbReference type="Proteomes" id="UP001348817">
    <property type="component" value="Chromosome"/>
</dbReference>
<evidence type="ECO:0000256" key="2">
    <source>
        <dbReference type="ARBA" id="ARBA00004931"/>
    </source>
</evidence>
<protein>
    <recommendedName>
        <fullName evidence="5">branched-chain-amino-acid transaminase</fullName>
        <ecNumber evidence="5">2.6.1.42</ecNumber>
    </recommendedName>
</protein>
<reference evidence="9 10" key="1">
    <citation type="submission" date="2021-12" db="EMBL/GenBank/DDBJ databases">
        <title>Genome sequencing of bacteria with rrn-lacking chromosome and rrn-plasmid.</title>
        <authorList>
            <person name="Anda M."/>
            <person name="Iwasaki W."/>
        </authorList>
    </citation>
    <scope>NUCLEOTIDE SEQUENCE [LARGE SCALE GENOMIC DNA]</scope>
    <source>
        <strain evidence="9 10">DSM 100852</strain>
    </source>
</reference>
<evidence type="ECO:0000313" key="10">
    <source>
        <dbReference type="Proteomes" id="UP001348817"/>
    </source>
</evidence>
<evidence type="ECO:0000256" key="5">
    <source>
        <dbReference type="ARBA" id="ARBA00013053"/>
    </source>
</evidence>
<dbReference type="InterPro" id="IPR001544">
    <property type="entry name" value="Aminotrans_IV"/>
</dbReference>
<dbReference type="GO" id="GO:0016829">
    <property type="term" value="F:lyase activity"/>
    <property type="evidence" value="ECO:0007669"/>
    <property type="project" value="UniProtKB-KW"/>
</dbReference>
<comment type="catalytic activity">
    <reaction evidence="7">
        <text>L-isoleucine + 2-oxoglutarate = (S)-3-methyl-2-oxopentanoate + L-glutamate</text>
        <dbReference type="Rhea" id="RHEA:24801"/>
        <dbReference type="ChEBI" id="CHEBI:16810"/>
        <dbReference type="ChEBI" id="CHEBI:29985"/>
        <dbReference type="ChEBI" id="CHEBI:35146"/>
        <dbReference type="ChEBI" id="CHEBI:58045"/>
        <dbReference type="EC" id="2.6.1.42"/>
    </reaction>
</comment>
<proteinExistence type="inferred from homology"/>
<evidence type="ECO:0000256" key="6">
    <source>
        <dbReference type="ARBA" id="ARBA00048212"/>
    </source>
</evidence>
<evidence type="ECO:0000256" key="7">
    <source>
        <dbReference type="ARBA" id="ARBA00048798"/>
    </source>
</evidence>
<dbReference type="InterPro" id="IPR050571">
    <property type="entry name" value="Class-IV_PLP-Dep_Aminotrnsfr"/>
</dbReference>
<keyword evidence="10" id="KW-1185">Reference proteome</keyword>
<dbReference type="KEGG" id="fax:FUAX_11600"/>
<evidence type="ECO:0000256" key="8">
    <source>
        <dbReference type="ARBA" id="ARBA00049229"/>
    </source>
</evidence>
<dbReference type="EMBL" id="AP025314">
    <property type="protein sequence ID" value="BDD08728.1"/>
    <property type="molecule type" value="Genomic_DNA"/>
</dbReference>
<evidence type="ECO:0000256" key="3">
    <source>
        <dbReference type="ARBA" id="ARBA00005072"/>
    </source>
</evidence>
<evidence type="ECO:0000256" key="4">
    <source>
        <dbReference type="ARBA" id="ARBA00009320"/>
    </source>
</evidence>
<dbReference type="InterPro" id="IPR036038">
    <property type="entry name" value="Aminotransferase-like"/>
</dbReference>
<dbReference type="Gene3D" id="3.20.10.10">
    <property type="entry name" value="D-amino Acid Aminotransferase, subunit A, domain 2"/>
    <property type="match status" value="1"/>
</dbReference>
<accession>A0AAU9CFJ6</accession>
<dbReference type="PANTHER" id="PTHR42743">
    <property type="entry name" value="AMINO-ACID AMINOTRANSFERASE"/>
    <property type="match status" value="1"/>
</dbReference>
<dbReference type="Gene3D" id="3.30.470.10">
    <property type="match status" value="1"/>
</dbReference>
<organism evidence="9 10">
    <name type="scientific">Fulvitalea axinellae</name>
    <dbReference type="NCBI Taxonomy" id="1182444"/>
    <lineage>
        <taxon>Bacteria</taxon>
        <taxon>Pseudomonadati</taxon>
        <taxon>Bacteroidota</taxon>
        <taxon>Cytophagia</taxon>
        <taxon>Cytophagales</taxon>
        <taxon>Persicobacteraceae</taxon>
        <taxon>Fulvitalea</taxon>
    </lineage>
</organism>
<comment type="pathway">
    <text evidence="1">Amino-acid biosynthesis; L-isoleucine biosynthesis; L-isoleucine from 2-oxobutanoate: step 4/4.</text>
</comment>
<keyword evidence="9" id="KW-0456">Lyase</keyword>
<comment type="pathway">
    <text evidence="2">Amino-acid biosynthesis; L-valine biosynthesis; L-valine from pyruvate: step 4/4.</text>
</comment>
<comment type="similarity">
    <text evidence="4">Belongs to the class-IV pyridoxal-phosphate-dependent aminotransferase family.</text>
</comment>
<evidence type="ECO:0000313" key="9">
    <source>
        <dbReference type="EMBL" id="BDD08728.1"/>
    </source>
</evidence>
<dbReference type="GO" id="GO:0046394">
    <property type="term" value="P:carboxylic acid biosynthetic process"/>
    <property type="evidence" value="ECO:0007669"/>
    <property type="project" value="UniProtKB-ARBA"/>
</dbReference>
<evidence type="ECO:0000256" key="1">
    <source>
        <dbReference type="ARBA" id="ARBA00004824"/>
    </source>
</evidence>
<name>A0AAU9CFJ6_9BACT</name>
<dbReference type="EC" id="2.6.1.42" evidence="5"/>
<dbReference type="Pfam" id="PF01063">
    <property type="entry name" value="Aminotran_4"/>
    <property type="match status" value="1"/>
</dbReference>